<reference evidence="1" key="1">
    <citation type="submission" date="2021-02" db="EMBL/GenBank/DDBJ databases">
        <authorList>
            <person name="Nowell W R."/>
        </authorList>
    </citation>
    <scope>NUCLEOTIDE SEQUENCE</scope>
</reference>
<gene>
    <name evidence="1" type="ORF">OVA965_LOCUS19523</name>
    <name evidence="2" type="ORF">TMI583_LOCUS19580</name>
</gene>
<accession>A0A8S2E9U6</accession>
<dbReference type="SUPFAM" id="SSF53098">
    <property type="entry name" value="Ribonuclease H-like"/>
    <property type="match status" value="1"/>
</dbReference>
<organism evidence="1 3">
    <name type="scientific">Didymodactylos carnosus</name>
    <dbReference type="NCBI Taxonomy" id="1234261"/>
    <lineage>
        <taxon>Eukaryota</taxon>
        <taxon>Metazoa</taxon>
        <taxon>Spiralia</taxon>
        <taxon>Gnathifera</taxon>
        <taxon>Rotifera</taxon>
        <taxon>Eurotatoria</taxon>
        <taxon>Bdelloidea</taxon>
        <taxon>Philodinida</taxon>
        <taxon>Philodinidae</taxon>
        <taxon>Didymodactylos</taxon>
    </lineage>
</organism>
<dbReference type="PANTHER" id="PTHR46169">
    <property type="entry name" value="DNA REPLICATION-RELATED ELEMENT FACTOR, ISOFORM A"/>
    <property type="match status" value="1"/>
</dbReference>
<dbReference type="EMBL" id="CAJOBA010011133">
    <property type="protein sequence ID" value="CAF3869226.1"/>
    <property type="molecule type" value="Genomic_DNA"/>
</dbReference>
<dbReference type="InterPro" id="IPR052717">
    <property type="entry name" value="Vacuolar_transposase_reg"/>
</dbReference>
<sequence>MITTIRKSSILHDAIRTIAHSLSIDGDLILDMRIRWNSSYNMLCRLLLFQSVLDELYVQVDSLSGLTKRQQAKLMGVHLSNNDWSLLQSLRYVLERFSDATELVSGKNYPTLSIAYAVKLSLHHFLNDLTSDNNVRIMKQMLQVEFDQYMTLPLDAVEANIINAAALLDPSTHDILKREDRKVAEKFLVLEAKRRLKDNPIEYKSMPMTTVAGDTEELERNDSLAITKDEMYLDFPIDEAFEGEDLEP</sequence>
<dbReference type="Proteomes" id="UP000677228">
    <property type="component" value="Unassembled WGS sequence"/>
</dbReference>
<dbReference type="InterPro" id="IPR012337">
    <property type="entry name" value="RNaseH-like_sf"/>
</dbReference>
<dbReference type="Proteomes" id="UP000682733">
    <property type="component" value="Unassembled WGS sequence"/>
</dbReference>
<proteinExistence type="predicted"/>
<dbReference type="GO" id="GO:0005634">
    <property type="term" value="C:nucleus"/>
    <property type="evidence" value="ECO:0007669"/>
    <property type="project" value="TreeGrafter"/>
</dbReference>
<dbReference type="PANTHER" id="PTHR46169:SF29">
    <property type="entry name" value="DNA REPLICATION-RELATED ELEMENT FACTOR, ISOFORM A"/>
    <property type="match status" value="1"/>
</dbReference>
<comment type="caution">
    <text evidence="1">The sequence shown here is derived from an EMBL/GenBank/DDBJ whole genome shotgun (WGS) entry which is preliminary data.</text>
</comment>
<evidence type="ECO:0000313" key="1">
    <source>
        <dbReference type="EMBL" id="CAF1105916.1"/>
    </source>
</evidence>
<evidence type="ECO:0000313" key="3">
    <source>
        <dbReference type="Proteomes" id="UP000677228"/>
    </source>
</evidence>
<dbReference type="GO" id="GO:0006357">
    <property type="term" value="P:regulation of transcription by RNA polymerase II"/>
    <property type="evidence" value="ECO:0007669"/>
    <property type="project" value="TreeGrafter"/>
</dbReference>
<dbReference type="EMBL" id="CAJNOK010010083">
    <property type="protein sequence ID" value="CAF1105916.1"/>
    <property type="molecule type" value="Genomic_DNA"/>
</dbReference>
<protein>
    <submittedName>
        <fullName evidence="1">Uncharacterized protein</fullName>
    </submittedName>
</protein>
<name>A0A8S2E9U6_9BILA</name>
<dbReference type="AlphaFoldDB" id="A0A8S2E9U6"/>
<evidence type="ECO:0000313" key="2">
    <source>
        <dbReference type="EMBL" id="CAF3869226.1"/>
    </source>
</evidence>